<evidence type="ECO:0000256" key="4">
    <source>
        <dbReference type="ARBA" id="ARBA00022989"/>
    </source>
</evidence>
<dbReference type="OMA" id="ACIVYYG"/>
<dbReference type="GeneID" id="8619690"/>
<dbReference type="eggNOG" id="KOG0223">
    <property type="taxonomic scope" value="Eukaryota"/>
</dbReference>
<dbReference type="HOGENOM" id="CLU_669825_0_0_1"/>
<keyword evidence="2 6" id="KW-0813">Transport</keyword>
<dbReference type="GO" id="GO:0005886">
    <property type="term" value="C:plasma membrane"/>
    <property type="evidence" value="ECO:0000318"/>
    <property type="project" value="GO_Central"/>
</dbReference>
<dbReference type="PROSITE" id="PS00221">
    <property type="entry name" value="MIP"/>
    <property type="match status" value="1"/>
</dbReference>
<keyword evidence="5 7" id="KW-0472">Membrane</keyword>
<dbReference type="InterPro" id="IPR023271">
    <property type="entry name" value="Aquaporin-like"/>
</dbReference>
<dbReference type="KEGG" id="ddi:DDB_G0274209"/>
<evidence type="ECO:0000256" key="2">
    <source>
        <dbReference type="ARBA" id="ARBA00022448"/>
    </source>
</evidence>
<dbReference type="SMR" id="Q8SSP2"/>
<dbReference type="FunCoup" id="Q8SSP2">
    <property type="interactions" value="20"/>
</dbReference>
<dbReference type="Pfam" id="PF00230">
    <property type="entry name" value="MIP"/>
    <property type="match status" value="1"/>
</dbReference>
<dbReference type="VEuPathDB" id="AmoebaDB:DDB_G0274209"/>
<evidence type="ECO:0000256" key="6">
    <source>
        <dbReference type="RuleBase" id="RU000477"/>
    </source>
</evidence>
<feature type="transmembrane region" description="Helical" evidence="7">
    <location>
        <begin position="244"/>
        <end position="268"/>
    </location>
</feature>
<dbReference type="PANTHER" id="PTHR19139:SF290">
    <property type="entry name" value="AQUAPORIN"/>
    <property type="match status" value="1"/>
</dbReference>
<dbReference type="RefSeq" id="XP_644262.1">
    <property type="nucleotide sequence ID" value="XM_639170.1"/>
</dbReference>
<organism evidence="8 9">
    <name type="scientific">Dictyostelium discoideum</name>
    <name type="common">Social amoeba</name>
    <dbReference type="NCBI Taxonomy" id="44689"/>
    <lineage>
        <taxon>Eukaryota</taxon>
        <taxon>Amoebozoa</taxon>
        <taxon>Evosea</taxon>
        <taxon>Eumycetozoa</taxon>
        <taxon>Dictyostelia</taxon>
        <taxon>Dictyosteliales</taxon>
        <taxon>Dictyosteliaceae</taxon>
        <taxon>Dictyostelium</taxon>
    </lineage>
</organism>
<evidence type="ECO:0000256" key="5">
    <source>
        <dbReference type="ARBA" id="ARBA00023136"/>
    </source>
</evidence>
<dbReference type="Gene3D" id="1.20.1080.10">
    <property type="entry name" value="Glycerol uptake facilitator protein"/>
    <property type="match status" value="1"/>
</dbReference>
<dbReference type="PRINTS" id="PR00783">
    <property type="entry name" value="MINTRINSICP"/>
</dbReference>
<dbReference type="EMBL" id="AAFI02000012">
    <property type="protein sequence ID" value="EAL69997.1"/>
    <property type="molecule type" value="Genomic_DNA"/>
</dbReference>
<evidence type="ECO:0000313" key="8">
    <source>
        <dbReference type="EMBL" id="EAL69997.1"/>
    </source>
</evidence>
<keyword evidence="3 6" id="KW-0812">Transmembrane</keyword>
<feature type="transmembrane region" description="Helical" evidence="7">
    <location>
        <begin position="328"/>
        <end position="350"/>
    </location>
</feature>
<name>Q8SSP2_DICDI</name>
<evidence type="ECO:0000313" key="9">
    <source>
        <dbReference type="Proteomes" id="UP000002195"/>
    </source>
</evidence>
<dbReference type="InterPro" id="IPR034294">
    <property type="entry name" value="Aquaporin_transptr"/>
</dbReference>
<keyword evidence="9" id="KW-1185">Reference proteome</keyword>
<dbReference type="PANTHER" id="PTHR19139">
    <property type="entry name" value="AQUAPORIN TRANSPORTER"/>
    <property type="match status" value="1"/>
</dbReference>
<dbReference type="InterPro" id="IPR022357">
    <property type="entry name" value="MIP_CS"/>
</dbReference>
<comment type="subcellular location">
    <subcellularLocation>
        <location evidence="1">Membrane</location>
        <topology evidence="1">Multi-pass membrane protein</topology>
    </subcellularLocation>
</comment>
<comment type="similarity">
    <text evidence="6">Belongs to the MIP/aquaporin (TC 1.A.8) family.</text>
</comment>
<dbReference type="Proteomes" id="UP000002195">
    <property type="component" value="Unassembled WGS sequence"/>
</dbReference>
<reference evidence="8 9" key="1">
    <citation type="journal article" date="2005" name="Nature">
        <title>The genome of the social amoeba Dictyostelium discoideum.</title>
        <authorList>
            <consortium name="The Dictyostelium discoideum Sequencing Consortium"/>
            <person name="Eichinger L."/>
            <person name="Pachebat J.A."/>
            <person name="Glockner G."/>
            <person name="Rajandream M.A."/>
            <person name="Sucgang R."/>
            <person name="Berriman M."/>
            <person name="Song J."/>
            <person name="Olsen R."/>
            <person name="Szafranski K."/>
            <person name="Xu Q."/>
            <person name="Tunggal B."/>
            <person name="Kummerfeld S."/>
            <person name="Madera M."/>
            <person name="Konfortov B.A."/>
            <person name="Rivero F."/>
            <person name="Bankier A.T."/>
            <person name="Lehmann R."/>
            <person name="Hamlin N."/>
            <person name="Davies R."/>
            <person name="Gaudet P."/>
            <person name="Fey P."/>
            <person name="Pilcher K."/>
            <person name="Chen G."/>
            <person name="Saunders D."/>
            <person name="Sodergren E."/>
            <person name="Davis P."/>
            <person name="Kerhornou A."/>
            <person name="Nie X."/>
            <person name="Hall N."/>
            <person name="Anjard C."/>
            <person name="Hemphill L."/>
            <person name="Bason N."/>
            <person name="Farbrother P."/>
            <person name="Desany B."/>
            <person name="Just E."/>
            <person name="Morio T."/>
            <person name="Rost R."/>
            <person name="Churcher C."/>
            <person name="Cooper J."/>
            <person name="Haydock S."/>
            <person name="van Driessche N."/>
            <person name="Cronin A."/>
            <person name="Goodhead I."/>
            <person name="Muzny D."/>
            <person name="Mourier T."/>
            <person name="Pain A."/>
            <person name="Lu M."/>
            <person name="Harper D."/>
            <person name="Lindsay R."/>
            <person name="Hauser H."/>
            <person name="James K."/>
            <person name="Quiles M."/>
            <person name="Madan Babu M."/>
            <person name="Saito T."/>
            <person name="Buchrieser C."/>
            <person name="Wardroper A."/>
            <person name="Felder M."/>
            <person name="Thangavelu M."/>
            <person name="Johnson D."/>
            <person name="Knights A."/>
            <person name="Loulseged H."/>
            <person name="Mungall K."/>
            <person name="Oliver K."/>
            <person name="Price C."/>
            <person name="Quail M.A."/>
            <person name="Urushihara H."/>
            <person name="Hernandez J."/>
            <person name="Rabbinowitsch E."/>
            <person name="Steffen D."/>
            <person name="Sanders M."/>
            <person name="Ma J."/>
            <person name="Kohara Y."/>
            <person name="Sharp S."/>
            <person name="Simmonds M."/>
            <person name="Spiegler S."/>
            <person name="Tivey A."/>
            <person name="Sugano S."/>
            <person name="White B."/>
            <person name="Walker D."/>
            <person name="Woodward J."/>
            <person name="Winckler T."/>
            <person name="Tanaka Y."/>
            <person name="Shaulsky G."/>
            <person name="Schleicher M."/>
            <person name="Weinstock G."/>
            <person name="Rosenthal A."/>
            <person name="Cox E.C."/>
            <person name="Chisholm R.L."/>
            <person name="Gibbs R."/>
            <person name="Loomis W.F."/>
            <person name="Platzer M."/>
            <person name="Kay R.R."/>
            <person name="Williams J."/>
            <person name="Dear P.H."/>
            <person name="Noegel A.A."/>
            <person name="Barrell B."/>
            <person name="Kuspa A."/>
        </authorList>
    </citation>
    <scope>NUCLEOTIDE SEQUENCE [LARGE SCALE GENOMIC DNA]</scope>
    <source>
        <strain evidence="8 9">AX4</strain>
    </source>
</reference>
<keyword evidence="4 7" id="KW-1133">Transmembrane helix</keyword>
<proteinExistence type="inferred from homology"/>
<evidence type="ECO:0000256" key="7">
    <source>
        <dbReference type="SAM" id="Phobius"/>
    </source>
</evidence>
<gene>
    <name evidence="8" type="ORF">DDB_G0274209</name>
</gene>
<dbReference type="InterPro" id="IPR000425">
    <property type="entry name" value="MIP"/>
</dbReference>
<dbReference type="SUPFAM" id="SSF81338">
    <property type="entry name" value="Aquaporin-like"/>
    <property type="match status" value="1"/>
</dbReference>
<feature type="transmembrane region" description="Helical" evidence="7">
    <location>
        <begin position="370"/>
        <end position="388"/>
    </location>
</feature>
<dbReference type="dictyBase" id="DDB_G0274209">
    <property type="gene designation" value="aqpD"/>
</dbReference>
<dbReference type="FunFam" id="1.20.1080.10:FF:000066">
    <property type="entry name" value="Uncharacterized protein"/>
    <property type="match status" value="1"/>
</dbReference>
<dbReference type="PhylomeDB" id="Q8SSP2"/>
<protein>
    <submittedName>
        <fullName evidence="8">Uncharacterized protein</fullName>
    </submittedName>
</protein>
<accession>Q554R1</accession>
<dbReference type="GO" id="GO:0015250">
    <property type="term" value="F:water channel activity"/>
    <property type="evidence" value="ECO:0000318"/>
    <property type="project" value="GO_Central"/>
</dbReference>
<dbReference type="STRING" id="44689.Q8SSP2"/>
<dbReference type="AlphaFoldDB" id="Q8SSP2"/>
<feature type="transmembrane region" description="Helical" evidence="7">
    <location>
        <begin position="288"/>
        <end position="307"/>
    </location>
</feature>
<dbReference type="PaxDb" id="44689-DDB0167571"/>
<feature type="transmembrane region" description="Helical" evidence="7">
    <location>
        <begin position="201"/>
        <end position="223"/>
    </location>
</feature>
<accession>Q8SSP2</accession>
<comment type="caution">
    <text evidence="8">The sequence shown here is derived from an EMBL/GenBank/DDBJ whole genome shotgun (WGS) entry which is preliminary data.</text>
</comment>
<dbReference type="InParanoid" id="Q8SSP2"/>
<feature type="transmembrane region" description="Helical" evidence="7">
    <location>
        <begin position="159"/>
        <end position="181"/>
    </location>
</feature>
<sequence>MDDDKVNNNNNNNKRTHNLRFRRRIPKKTIRYVEIPFYQGSLIQYNRQLQKQQSISLEKSLDHNHEDIDTENDQGIELSDFETKLKEEEDEKEIVIIKEGQEEENIGKIPSPSPSSSPQIKLKSFKEKCIEKLNFISGINELYNIGLYRAAITEMVGTALFMFMSIAIFTSSINYFNFSYISNLDDFTLQQLSNSVPNYKVPILSGLLHIPLLFLLILACAPVSGGHLNPSITLATFFAGYTSFIRCIIYMIAQIVGGVIGSAIIKGILPNDVMSRGNLGMCSFGQSITPSGALGLEYMLSLFNLYVSFGTALDPRQTPFLGPITGSFFISGMLCLSIIASGGIAPNYIFGFNIARCLSPAIVLSKFENIWPYMVGPIMACLTIGVYIHCVPPFKSFNCSECSSERKKIKN</sequence>
<evidence type="ECO:0000256" key="3">
    <source>
        <dbReference type="ARBA" id="ARBA00022692"/>
    </source>
</evidence>
<evidence type="ECO:0000256" key="1">
    <source>
        <dbReference type="ARBA" id="ARBA00004141"/>
    </source>
</evidence>